<evidence type="ECO:0000259" key="6">
    <source>
        <dbReference type="PROSITE" id="PS50404"/>
    </source>
</evidence>
<evidence type="ECO:0000256" key="3">
    <source>
        <dbReference type="ARBA" id="ARBA00022679"/>
    </source>
</evidence>
<organism evidence="8 9">
    <name type="scientific">Dendrobium thyrsiflorum</name>
    <name type="common">Pinecone-like raceme dendrobium</name>
    <name type="synonym">Orchid</name>
    <dbReference type="NCBI Taxonomy" id="117978"/>
    <lineage>
        <taxon>Eukaryota</taxon>
        <taxon>Viridiplantae</taxon>
        <taxon>Streptophyta</taxon>
        <taxon>Embryophyta</taxon>
        <taxon>Tracheophyta</taxon>
        <taxon>Spermatophyta</taxon>
        <taxon>Magnoliopsida</taxon>
        <taxon>Liliopsida</taxon>
        <taxon>Asparagales</taxon>
        <taxon>Orchidaceae</taxon>
        <taxon>Epidendroideae</taxon>
        <taxon>Malaxideae</taxon>
        <taxon>Dendrobiinae</taxon>
        <taxon>Dendrobium</taxon>
    </lineage>
</organism>
<dbReference type="SFLD" id="SFLDG00358">
    <property type="entry name" value="Main_(cytGST)"/>
    <property type="match status" value="1"/>
</dbReference>
<accession>A0ABD0UC58</accession>
<keyword evidence="9" id="KW-1185">Reference proteome</keyword>
<dbReference type="AlphaFoldDB" id="A0ABD0UC58"/>
<gene>
    <name evidence="8" type="ORF">M5K25_022338</name>
</gene>
<reference evidence="8 9" key="1">
    <citation type="journal article" date="2024" name="Plant Biotechnol. J.">
        <title>Dendrobium thyrsiflorum genome and its molecular insights into genes involved in important horticultural traits.</title>
        <authorList>
            <person name="Chen B."/>
            <person name="Wang J.Y."/>
            <person name="Zheng P.J."/>
            <person name="Li K.L."/>
            <person name="Liang Y.M."/>
            <person name="Chen X.F."/>
            <person name="Zhang C."/>
            <person name="Zhao X."/>
            <person name="He X."/>
            <person name="Zhang G.Q."/>
            <person name="Liu Z.J."/>
            <person name="Xu Q."/>
        </authorList>
    </citation>
    <scope>NUCLEOTIDE SEQUENCE [LARGE SCALE GENOMIC DNA]</scope>
    <source>
        <strain evidence="8">GZMU011</strain>
    </source>
</reference>
<feature type="compositionally biased region" description="Basic and acidic residues" evidence="5">
    <location>
        <begin position="479"/>
        <end position="490"/>
    </location>
</feature>
<dbReference type="PANTHER" id="PTHR43900:SF96">
    <property type="entry name" value="GLUTATHIONE TRANSFERASE"/>
    <property type="match status" value="1"/>
</dbReference>
<dbReference type="GO" id="GO:0009636">
    <property type="term" value="P:response to toxic substance"/>
    <property type="evidence" value="ECO:0007669"/>
    <property type="project" value="UniProtKB-ARBA"/>
</dbReference>
<dbReference type="PANTHER" id="PTHR43900">
    <property type="entry name" value="GLUTATHIONE S-TRANSFERASE RHO"/>
    <property type="match status" value="1"/>
</dbReference>
<dbReference type="Gene3D" id="1.20.1050.10">
    <property type="match status" value="1"/>
</dbReference>
<evidence type="ECO:0000313" key="9">
    <source>
        <dbReference type="Proteomes" id="UP001552299"/>
    </source>
</evidence>
<dbReference type="InterPro" id="IPR004046">
    <property type="entry name" value="GST_C"/>
</dbReference>
<feature type="domain" description="GST C-terminal" evidence="7">
    <location>
        <begin position="95"/>
        <end position="225"/>
    </location>
</feature>
<dbReference type="Proteomes" id="UP001552299">
    <property type="component" value="Unassembled WGS sequence"/>
</dbReference>
<feature type="domain" description="GST N-terminal" evidence="6">
    <location>
        <begin position="6"/>
        <end position="87"/>
    </location>
</feature>
<evidence type="ECO:0000256" key="1">
    <source>
        <dbReference type="ARBA" id="ARBA00010128"/>
    </source>
</evidence>
<dbReference type="EC" id="2.5.1.18" evidence="2"/>
<dbReference type="InterPro" id="IPR010987">
    <property type="entry name" value="Glutathione-S-Trfase_C-like"/>
</dbReference>
<dbReference type="GO" id="GO:0004364">
    <property type="term" value="F:glutathione transferase activity"/>
    <property type="evidence" value="ECO:0007669"/>
    <property type="project" value="UniProtKB-EC"/>
</dbReference>
<dbReference type="Pfam" id="PF13417">
    <property type="entry name" value="GST_N_3"/>
    <property type="match status" value="1"/>
</dbReference>
<dbReference type="PROSITE" id="PS50404">
    <property type="entry name" value="GST_NTER"/>
    <property type="match status" value="1"/>
</dbReference>
<dbReference type="InterPro" id="IPR036282">
    <property type="entry name" value="Glutathione-S-Trfase_C_sf"/>
</dbReference>
<feature type="region of interest" description="Disordered" evidence="5">
    <location>
        <begin position="253"/>
        <end position="505"/>
    </location>
</feature>
<dbReference type="FunFam" id="1.20.1050.10:FF:000004">
    <property type="entry name" value="Glutathione S-transferase F2"/>
    <property type="match status" value="1"/>
</dbReference>
<dbReference type="InterPro" id="IPR040079">
    <property type="entry name" value="Glutathione_S-Trfase"/>
</dbReference>
<dbReference type="EMBL" id="JANQDX010000017">
    <property type="protein sequence ID" value="KAL0907887.1"/>
    <property type="molecule type" value="Genomic_DNA"/>
</dbReference>
<dbReference type="PROSITE" id="PS50405">
    <property type="entry name" value="GST_CTER"/>
    <property type="match status" value="1"/>
</dbReference>
<keyword evidence="3" id="KW-0808">Transferase</keyword>
<dbReference type="InterPro" id="IPR036249">
    <property type="entry name" value="Thioredoxin-like_sf"/>
</dbReference>
<comment type="similarity">
    <text evidence="1">Belongs to the GST superfamily. Phi family.</text>
</comment>
<dbReference type="InterPro" id="IPR004045">
    <property type="entry name" value="Glutathione_S-Trfase_N"/>
</dbReference>
<evidence type="ECO:0000313" key="8">
    <source>
        <dbReference type="EMBL" id="KAL0907887.1"/>
    </source>
</evidence>
<dbReference type="SFLD" id="SFLDS00019">
    <property type="entry name" value="Glutathione_Transferase_(cytos"/>
    <property type="match status" value="1"/>
</dbReference>
<protein>
    <recommendedName>
        <fullName evidence="2">glutathione transferase</fullName>
        <ecNumber evidence="2">2.5.1.18</ecNumber>
    </recommendedName>
</protein>
<comment type="catalytic activity">
    <reaction evidence="4">
        <text>RX + glutathione = an S-substituted glutathione + a halide anion + H(+)</text>
        <dbReference type="Rhea" id="RHEA:16437"/>
        <dbReference type="ChEBI" id="CHEBI:15378"/>
        <dbReference type="ChEBI" id="CHEBI:16042"/>
        <dbReference type="ChEBI" id="CHEBI:17792"/>
        <dbReference type="ChEBI" id="CHEBI:57925"/>
        <dbReference type="ChEBI" id="CHEBI:90779"/>
        <dbReference type="EC" id="2.5.1.18"/>
    </reaction>
</comment>
<dbReference type="Pfam" id="PF00043">
    <property type="entry name" value="GST_C"/>
    <property type="match status" value="1"/>
</dbReference>
<evidence type="ECO:0000256" key="2">
    <source>
        <dbReference type="ARBA" id="ARBA00012452"/>
    </source>
</evidence>
<comment type="caution">
    <text evidence="8">The sequence shown here is derived from an EMBL/GenBank/DDBJ whole genome shotgun (WGS) entry which is preliminary data.</text>
</comment>
<evidence type="ECO:0000259" key="7">
    <source>
        <dbReference type="PROSITE" id="PS50405"/>
    </source>
</evidence>
<proteinExistence type="inferred from homology"/>
<dbReference type="SUPFAM" id="SSF47616">
    <property type="entry name" value="GST C-terminal domain-like"/>
    <property type="match status" value="1"/>
</dbReference>
<dbReference type="SUPFAM" id="SSF52833">
    <property type="entry name" value="Thioredoxin-like"/>
    <property type="match status" value="1"/>
</dbReference>
<dbReference type="Gene3D" id="3.40.30.10">
    <property type="entry name" value="Glutaredoxin"/>
    <property type="match status" value="1"/>
</dbReference>
<evidence type="ECO:0000256" key="4">
    <source>
        <dbReference type="ARBA" id="ARBA00047960"/>
    </source>
</evidence>
<evidence type="ECO:0000256" key="5">
    <source>
        <dbReference type="SAM" id="MobiDB-lite"/>
    </source>
</evidence>
<feature type="compositionally biased region" description="Basic and acidic residues" evidence="5">
    <location>
        <begin position="254"/>
        <end position="467"/>
    </location>
</feature>
<name>A0ABD0UC58_DENTH</name>
<sequence length="505" mass="57569">MAATPMVKVIYGKPMLPDLARVLACLNEKEIKFELEDMNKGMRMSQDILNLQISSHGHTPVLIDGPDDLFGSRKICRHVVEKYRAYGYPYLLGKDPLSKVSVEQWIKSEEHRFDPPSSALVFYLAYNMEADIEKTTESEKKLEKVLNLYEKRLGESDFLAANYFTIADLYHLPNTYYLQSSVEYGHLFKERKNVSRWWKSISERKSWKEVVEKFEEEGLQFYVPVTNSETDKSLFSTRKNGIKFGPFKSSEIGSKIERVKPATEDSKERPEPTDRDKFSSTEKSKSGITDDGKERDASKTTTVADKERPQTDDKDKASLGDKEKSRKTDEMKEPYANKPEGDKEAHKPDDKDKTSLDDNRKMGVTDKRKESDANKLAREENKEEQKLGDKDKVSSGDKEKPVKIDDIKDREADKKDSKGEKIDENKESKTIDAGTEGKKDGFKSGDKDKYSSGNEKERNVKENDNRGAIDSNNQVKKASAPDDGKDKTLDNNKNPSSQDEKEKAN</sequence>